<evidence type="ECO:0000313" key="2">
    <source>
        <dbReference type="EMBL" id="TNV13039.1"/>
    </source>
</evidence>
<organism evidence="2 3">
    <name type="scientific">Brucella pecoris</name>
    <dbReference type="NCBI Taxonomy" id="867683"/>
    <lineage>
        <taxon>Bacteria</taxon>
        <taxon>Pseudomonadati</taxon>
        <taxon>Pseudomonadota</taxon>
        <taxon>Alphaproteobacteria</taxon>
        <taxon>Hyphomicrobiales</taxon>
        <taxon>Brucellaceae</taxon>
        <taxon>Brucella/Ochrobactrum group</taxon>
        <taxon>Brucella</taxon>
    </lineage>
</organism>
<evidence type="ECO:0000313" key="3">
    <source>
        <dbReference type="Proteomes" id="UP000313390"/>
    </source>
</evidence>
<protein>
    <submittedName>
        <fullName evidence="2">Uncharacterized protein</fullName>
    </submittedName>
</protein>
<dbReference type="AlphaFoldDB" id="A0A5C5CNI3"/>
<reference evidence="2 3" key="1">
    <citation type="journal article" date="2011" name="Int. J. Syst. Evol. Microbiol.">
        <title>Ochrobactrum pecoris sp. nov., isolated from farm animals.</title>
        <authorList>
            <person name="Kampfer P."/>
            <person name="Huber B."/>
            <person name="Busse H.J."/>
            <person name="Scholz H.C."/>
            <person name="Tomaso H."/>
            <person name="Hotzel H."/>
            <person name="Melzer F."/>
        </authorList>
    </citation>
    <scope>NUCLEOTIDE SEQUENCE [LARGE SCALE GENOMIC DNA]</scope>
    <source>
        <strain evidence="2 3">08RB2639</strain>
    </source>
</reference>
<sequence length="86" mass="9539">MILLECIPKSVKRFSGCTVQNKHLERRSDSIRSQRALIAAAKDQLSTSLRLLSNTRHTRSSSWPSTCGQRSKKTSDPVAWGVRAAA</sequence>
<gene>
    <name evidence="2" type="ORF">FIB18_10955</name>
</gene>
<feature type="region of interest" description="Disordered" evidence="1">
    <location>
        <begin position="56"/>
        <end position="80"/>
    </location>
</feature>
<name>A0A5C5CNI3_9HYPH</name>
<dbReference type="Proteomes" id="UP000313390">
    <property type="component" value="Unassembled WGS sequence"/>
</dbReference>
<evidence type="ECO:0000256" key="1">
    <source>
        <dbReference type="SAM" id="MobiDB-lite"/>
    </source>
</evidence>
<proteinExistence type="predicted"/>
<comment type="caution">
    <text evidence="2">The sequence shown here is derived from an EMBL/GenBank/DDBJ whole genome shotgun (WGS) entry which is preliminary data.</text>
</comment>
<accession>A0A5C5CNI3</accession>
<dbReference type="EMBL" id="VEWK01000004">
    <property type="protein sequence ID" value="TNV13039.1"/>
    <property type="molecule type" value="Genomic_DNA"/>
</dbReference>